<dbReference type="EMBL" id="AEXL02000111">
    <property type="protein sequence ID" value="EIJ65597.1"/>
    <property type="molecule type" value="Genomic_DNA"/>
</dbReference>
<evidence type="ECO:0000259" key="1">
    <source>
        <dbReference type="Pfam" id="PF10592"/>
    </source>
</evidence>
<accession>I3D1K4</accession>
<dbReference type="InterPro" id="IPR018891">
    <property type="entry name" value="AIPR_C"/>
</dbReference>
<feature type="non-terminal residue" evidence="2">
    <location>
        <position position="406"/>
    </location>
</feature>
<dbReference type="Proteomes" id="UP000003423">
    <property type="component" value="Unassembled WGS sequence"/>
</dbReference>
<protein>
    <recommendedName>
        <fullName evidence="1">Abortive phage infection protein C-terminal domain-containing protein</fullName>
    </recommendedName>
</protein>
<feature type="domain" description="Abortive phage infection protein C-terminal" evidence="1">
    <location>
        <begin position="228"/>
        <end position="378"/>
    </location>
</feature>
<dbReference type="RefSeq" id="WP_008300166.1">
    <property type="nucleotide sequence ID" value="NZ_AEXL02000111.1"/>
</dbReference>
<name>I3D1K4_9ARCH</name>
<reference evidence="2 3" key="1">
    <citation type="journal article" date="2012" name="J. Bacteriol.">
        <title>Genome sequence of "Candidatus Nitrosopumilus salaria" BD31, an ammonia-oxidizing archaeon from the San Francisco Bay estuary.</title>
        <authorList>
            <person name="Mosier A.C."/>
            <person name="Allen E.E."/>
            <person name="Kim M."/>
            <person name="Ferriera S."/>
            <person name="Francis C.A."/>
        </authorList>
    </citation>
    <scope>NUCLEOTIDE SEQUENCE [LARGE SCALE GENOMIC DNA]</scope>
    <source>
        <strain evidence="2 3">BD31</strain>
    </source>
</reference>
<comment type="caution">
    <text evidence="2">The sequence shown here is derived from an EMBL/GenBank/DDBJ whole genome shotgun (WGS) entry which is preliminary data.</text>
</comment>
<dbReference type="AlphaFoldDB" id="I3D1K4"/>
<sequence length="406" mass="46936">MNRNFENLSSKIIEELEHYKIDKQLSTNDQAFGFWVAEHILQVDSNNAEIGIPGHEHGIDILTIDQQKKEITISQIKWSDKLEHKLQTAEIDKLSNAPIFLYDKNVTGNKIFDAKKDEFIDAIDGEEEFTIHLQLILAGDFSSDQNDKIESLNGTSKKIGKKDFDIKYISLDKSKLYDIVYHPKTPEITLELESIMEFQNQNRRNLFAIIKGTELINKVKKENYIPLFEYNPRFYLGMSEQDDANINSGIKKTATNDEESKNFLEYNNGITCVCDSFKLDDTLVTINNLKIVNGCQTVVSLGNIGKNVNDDVHLLCKLYEIQEDSNGELKRNISKFTNSQNAISIRDMASDQPRQISIQQHIDNNYEKFFWERKSGERRLYDTDAVWERKHKPMSFRIINNFKAGK</sequence>
<keyword evidence="3" id="KW-1185">Reference proteome</keyword>
<evidence type="ECO:0000313" key="3">
    <source>
        <dbReference type="Proteomes" id="UP000003423"/>
    </source>
</evidence>
<dbReference type="Pfam" id="PF10592">
    <property type="entry name" value="AIPR"/>
    <property type="match status" value="1"/>
</dbReference>
<proteinExistence type="predicted"/>
<organism evidence="2 3">
    <name type="scientific">Candidatus Nitrosopumilus salarius BD31</name>
    <dbReference type="NCBI Taxonomy" id="859350"/>
    <lineage>
        <taxon>Archaea</taxon>
        <taxon>Nitrososphaerota</taxon>
        <taxon>Nitrososphaeria</taxon>
        <taxon>Nitrosopumilales</taxon>
        <taxon>Nitrosopumilaceae</taxon>
        <taxon>Nitrosopumilus</taxon>
    </lineage>
</organism>
<gene>
    <name evidence="2" type="ORF">BD31_I1573</name>
</gene>
<evidence type="ECO:0000313" key="2">
    <source>
        <dbReference type="EMBL" id="EIJ65597.1"/>
    </source>
</evidence>